<dbReference type="EMBL" id="CSBK01001846">
    <property type="protein sequence ID" value="COZ21600.1"/>
    <property type="molecule type" value="Genomic_DNA"/>
</dbReference>
<dbReference type="Proteomes" id="UP000039021">
    <property type="component" value="Unassembled WGS sequence"/>
</dbReference>
<name>A0A916LDH3_MYCTX</name>
<gene>
    <name evidence="1" type="ORF">ERS007739_03516</name>
</gene>
<sequence length="121" mass="12709">MLWATRSKGISPMVIAGMVTAPVPPDRLMLSGFIAGIVRPPGKMSTGSLWPVMLASSGISSMVTTGVLNGRLARKAVMVPCDELAPMTIWLNARGVRPMGVLKSPVIGPIFRGPPGCEPNK</sequence>
<evidence type="ECO:0000313" key="2">
    <source>
        <dbReference type="Proteomes" id="UP000039021"/>
    </source>
</evidence>
<accession>A0A916LDH3</accession>
<protein>
    <submittedName>
        <fullName evidence="1">Uncharacterized protein</fullName>
    </submittedName>
</protein>
<comment type="caution">
    <text evidence="1">The sequence shown here is derived from an EMBL/GenBank/DDBJ whole genome shotgun (WGS) entry which is preliminary data.</text>
</comment>
<proteinExistence type="predicted"/>
<dbReference type="AlphaFoldDB" id="A0A916LDH3"/>
<organism evidence="1 2">
    <name type="scientific">Mycobacterium tuberculosis</name>
    <dbReference type="NCBI Taxonomy" id="1773"/>
    <lineage>
        <taxon>Bacteria</taxon>
        <taxon>Bacillati</taxon>
        <taxon>Actinomycetota</taxon>
        <taxon>Actinomycetes</taxon>
        <taxon>Mycobacteriales</taxon>
        <taxon>Mycobacteriaceae</taxon>
        <taxon>Mycobacterium</taxon>
        <taxon>Mycobacterium tuberculosis complex</taxon>
    </lineage>
</organism>
<evidence type="ECO:0000313" key="1">
    <source>
        <dbReference type="EMBL" id="COZ21600.1"/>
    </source>
</evidence>
<reference evidence="2" key="1">
    <citation type="submission" date="2015-03" db="EMBL/GenBank/DDBJ databases">
        <authorList>
            <consortium name="Pathogen Informatics"/>
        </authorList>
    </citation>
    <scope>NUCLEOTIDE SEQUENCE [LARGE SCALE GENOMIC DNA]</scope>
    <source>
        <strain evidence="2">N09902308</strain>
    </source>
</reference>